<dbReference type="KEGG" id="beq:BEWA_036790"/>
<sequence length="89" mass="9971">MHNGLPQDFVSDTKLEETTSTYAEEHADQEFGEVPLGLPSGSYILDVSQAADEYVIKIYESQKNGVSERNYEVMGKVDITQVLDDDKQI</sequence>
<evidence type="ECO:0000313" key="2">
    <source>
        <dbReference type="EMBL" id="EKX73643.1"/>
    </source>
</evidence>
<dbReference type="RefSeq" id="XP_004833095.1">
    <property type="nucleotide sequence ID" value="XM_004833038.1"/>
</dbReference>
<reference evidence="2 3" key="1">
    <citation type="journal article" date="2012" name="BMC Genomics">
        <title>Comparative genomic analysis and phylogenetic position of Theileria equi.</title>
        <authorList>
            <person name="Kappmeyer L.S."/>
            <person name="Thiagarajan M."/>
            <person name="Herndon D.R."/>
            <person name="Ramsay J.D."/>
            <person name="Caler E."/>
            <person name="Djikeng A."/>
            <person name="Gillespie J.J."/>
            <person name="Lau A.O."/>
            <person name="Roalson E.H."/>
            <person name="Silva J.C."/>
            <person name="Silva M.G."/>
            <person name="Suarez C.E."/>
            <person name="Ueti M.W."/>
            <person name="Nene V.M."/>
            <person name="Mealey R.H."/>
            <person name="Knowles D.P."/>
            <person name="Brayton K.A."/>
        </authorList>
    </citation>
    <scope>NUCLEOTIDE SEQUENCE [LARGE SCALE GENOMIC DNA]</scope>
    <source>
        <strain evidence="2 3">WA</strain>
    </source>
</reference>
<protein>
    <submittedName>
        <fullName evidence="2">Uncharacterized protein</fullName>
    </submittedName>
</protein>
<dbReference type="AlphaFoldDB" id="L1LEN9"/>
<name>L1LEN9_THEEQ</name>
<evidence type="ECO:0000256" key="1">
    <source>
        <dbReference type="SAM" id="MobiDB-lite"/>
    </source>
</evidence>
<dbReference type="EMBL" id="ACOU01000002">
    <property type="protein sequence ID" value="EKX73643.1"/>
    <property type="molecule type" value="Genomic_DNA"/>
</dbReference>
<comment type="caution">
    <text evidence="2">The sequence shown here is derived from an EMBL/GenBank/DDBJ whole genome shotgun (WGS) entry which is preliminary data.</text>
</comment>
<feature type="compositionally biased region" description="Basic and acidic residues" evidence="1">
    <location>
        <begin position="11"/>
        <end position="29"/>
    </location>
</feature>
<organism evidence="2 3">
    <name type="scientific">Theileria equi strain WA</name>
    <dbReference type="NCBI Taxonomy" id="1537102"/>
    <lineage>
        <taxon>Eukaryota</taxon>
        <taxon>Sar</taxon>
        <taxon>Alveolata</taxon>
        <taxon>Apicomplexa</taxon>
        <taxon>Aconoidasida</taxon>
        <taxon>Piroplasmida</taxon>
        <taxon>Theileriidae</taxon>
        <taxon>Theileria</taxon>
    </lineage>
</organism>
<dbReference type="Proteomes" id="UP000031512">
    <property type="component" value="Unassembled WGS sequence"/>
</dbReference>
<keyword evidence="3" id="KW-1185">Reference proteome</keyword>
<gene>
    <name evidence="2" type="ORF">BEWA_036790</name>
</gene>
<evidence type="ECO:0000313" key="3">
    <source>
        <dbReference type="Proteomes" id="UP000031512"/>
    </source>
</evidence>
<feature type="region of interest" description="Disordered" evidence="1">
    <location>
        <begin position="1"/>
        <end position="34"/>
    </location>
</feature>
<dbReference type="VEuPathDB" id="PiroplasmaDB:BEWA_036790"/>
<accession>L1LEN9</accession>
<proteinExistence type="predicted"/>
<dbReference type="GeneID" id="15806566"/>